<organism evidence="2 3">
    <name type="scientific">Blyttiomyces helicus</name>
    <dbReference type="NCBI Taxonomy" id="388810"/>
    <lineage>
        <taxon>Eukaryota</taxon>
        <taxon>Fungi</taxon>
        <taxon>Fungi incertae sedis</taxon>
        <taxon>Chytridiomycota</taxon>
        <taxon>Chytridiomycota incertae sedis</taxon>
        <taxon>Chytridiomycetes</taxon>
        <taxon>Chytridiomycetes incertae sedis</taxon>
        <taxon>Blyttiomyces</taxon>
    </lineage>
</organism>
<feature type="region of interest" description="Disordered" evidence="1">
    <location>
        <begin position="120"/>
        <end position="181"/>
    </location>
</feature>
<feature type="region of interest" description="Disordered" evidence="1">
    <location>
        <begin position="462"/>
        <end position="481"/>
    </location>
</feature>
<keyword evidence="3" id="KW-1185">Reference proteome</keyword>
<feature type="region of interest" description="Disordered" evidence="1">
    <location>
        <begin position="1"/>
        <end position="32"/>
    </location>
</feature>
<dbReference type="EMBL" id="KZ993889">
    <property type="protein sequence ID" value="RKO94456.1"/>
    <property type="molecule type" value="Genomic_DNA"/>
</dbReference>
<sequence>MSNQVQPRSEQNRRHPLQQRQGPRPSTPPEHPTVTTIVTEGFNVTHYIITSSINNRYHRCSQDPKVTGQSARVKSERSLGKGPQGERVRNVVSEATPLKIPYGCPLVTKIHHPVQHRLISHPKNPHASTRSDPRKVDVSAVSRLKGSPSGDGRGTKRFDRPCATPNEPPPQPQSHAPGPVVGLNLRSLITSTRKLPPVNGTSAPTPLNPSTNTEPPLSTHDGPTTAAPEPPSGPVPSTSGCYGNPPAQLSVPKEGNTYARLAPAPMTVFVYSILTTRVLFPFPNLLSPSLAHQPPSSRPMFGGTVRTTVGVVDYWNRLLKGGRAGWVLQVKRVIIAGTPTIKHPPPLATATATPPTAAPTTEEAVVTAAPWLTETQGSNRVLKNHKRPPFPEDALVRPTHRSPSISQYARLTDHHTPGPAPPISPMLQGHVVKPGTTVQPVRTSACQSPALTNESLNVHLTPSDQGKADPPMNRSAAAAPEFPRRSYTEHAVIATWCVRVRGIGIVYRVTDPPVYARRPLLSTPQQSYGTDLSVVRLAVSRGGVLHAPAASGDLLLSPITG</sequence>
<dbReference type="AlphaFoldDB" id="A0A4P9WTP7"/>
<accession>A0A4P9WTP7</accession>
<reference evidence="3" key="1">
    <citation type="journal article" date="2018" name="Nat. Microbiol.">
        <title>Leveraging single-cell genomics to expand the fungal tree of life.</title>
        <authorList>
            <person name="Ahrendt S.R."/>
            <person name="Quandt C.A."/>
            <person name="Ciobanu D."/>
            <person name="Clum A."/>
            <person name="Salamov A."/>
            <person name="Andreopoulos B."/>
            <person name="Cheng J.F."/>
            <person name="Woyke T."/>
            <person name="Pelin A."/>
            <person name="Henrissat B."/>
            <person name="Reynolds N.K."/>
            <person name="Benny G.L."/>
            <person name="Smith M.E."/>
            <person name="James T.Y."/>
            <person name="Grigoriev I.V."/>
        </authorList>
    </citation>
    <scope>NUCLEOTIDE SEQUENCE [LARGE SCALE GENOMIC DNA]</scope>
</reference>
<name>A0A4P9WTP7_9FUNG</name>
<feature type="region of interest" description="Disordered" evidence="1">
    <location>
        <begin position="61"/>
        <end position="88"/>
    </location>
</feature>
<feature type="compositionally biased region" description="Polar residues" evidence="1">
    <location>
        <begin position="193"/>
        <end position="216"/>
    </location>
</feature>
<feature type="compositionally biased region" description="Basic and acidic residues" evidence="1">
    <location>
        <begin position="73"/>
        <end position="88"/>
    </location>
</feature>
<protein>
    <submittedName>
        <fullName evidence="2">Uncharacterized protein</fullName>
    </submittedName>
</protein>
<proteinExistence type="predicted"/>
<evidence type="ECO:0000256" key="1">
    <source>
        <dbReference type="SAM" id="MobiDB-lite"/>
    </source>
</evidence>
<evidence type="ECO:0000313" key="2">
    <source>
        <dbReference type="EMBL" id="RKO94456.1"/>
    </source>
</evidence>
<feature type="region of interest" description="Disordered" evidence="1">
    <location>
        <begin position="381"/>
        <end position="401"/>
    </location>
</feature>
<gene>
    <name evidence="2" type="ORF">BDK51DRAFT_48081</name>
</gene>
<feature type="region of interest" description="Disordered" evidence="1">
    <location>
        <begin position="193"/>
        <end position="248"/>
    </location>
</feature>
<evidence type="ECO:0000313" key="3">
    <source>
        <dbReference type="Proteomes" id="UP000269721"/>
    </source>
</evidence>
<dbReference type="Proteomes" id="UP000269721">
    <property type="component" value="Unassembled WGS sequence"/>
</dbReference>